<dbReference type="STRING" id="205130.ENSMAMP00000012828"/>
<dbReference type="Pfam" id="PF15077">
    <property type="entry name" value="MAJIN"/>
    <property type="match status" value="1"/>
</dbReference>
<reference evidence="1" key="1">
    <citation type="submission" date="2025-08" db="UniProtKB">
        <authorList>
            <consortium name="Ensembl"/>
        </authorList>
    </citation>
    <scope>IDENTIFICATION</scope>
</reference>
<reference evidence="1" key="2">
    <citation type="submission" date="2025-09" db="UniProtKB">
        <authorList>
            <consortium name="Ensembl"/>
        </authorList>
    </citation>
    <scope>IDENTIFICATION</scope>
</reference>
<dbReference type="GO" id="GO:0005637">
    <property type="term" value="C:nuclear inner membrane"/>
    <property type="evidence" value="ECO:0007669"/>
    <property type="project" value="TreeGrafter"/>
</dbReference>
<dbReference type="GeneTree" id="ENSGT00940000168662"/>
<dbReference type="InParanoid" id="A0A3Q3LFD2"/>
<evidence type="ECO:0000313" key="2">
    <source>
        <dbReference type="Proteomes" id="UP000261640"/>
    </source>
</evidence>
<name>A0A3Q3LFD2_9TELE</name>
<dbReference type="InterPro" id="IPR027816">
    <property type="entry name" value="MAJIN"/>
</dbReference>
<evidence type="ECO:0000313" key="1">
    <source>
        <dbReference type="Ensembl" id="ENSMAMP00000012828.2"/>
    </source>
</evidence>
<dbReference type="GO" id="GO:0070197">
    <property type="term" value="P:meiotic attachment of telomere to nuclear envelope"/>
    <property type="evidence" value="ECO:0007669"/>
    <property type="project" value="TreeGrafter"/>
</dbReference>
<protein>
    <submittedName>
        <fullName evidence="1">Uncharacterized protein</fullName>
    </submittedName>
</protein>
<dbReference type="Proteomes" id="UP000261640">
    <property type="component" value="Unplaced"/>
</dbReference>
<proteinExistence type="predicted"/>
<organism evidence="1 2">
    <name type="scientific">Mastacembelus armatus</name>
    <name type="common">zig-zag eel</name>
    <dbReference type="NCBI Taxonomy" id="205130"/>
    <lineage>
        <taxon>Eukaryota</taxon>
        <taxon>Metazoa</taxon>
        <taxon>Chordata</taxon>
        <taxon>Craniata</taxon>
        <taxon>Vertebrata</taxon>
        <taxon>Euteleostomi</taxon>
        <taxon>Actinopterygii</taxon>
        <taxon>Neopterygii</taxon>
        <taxon>Teleostei</taxon>
        <taxon>Neoteleostei</taxon>
        <taxon>Acanthomorphata</taxon>
        <taxon>Anabantaria</taxon>
        <taxon>Synbranchiformes</taxon>
        <taxon>Mastacembelidae</taxon>
        <taxon>Mastacembelus</taxon>
    </lineage>
</organism>
<dbReference type="AlphaFoldDB" id="A0A3Q3LFD2"/>
<dbReference type="GO" id="GO:0003677">
    <property type="term" value="F:DNA binding"/>
    <property type="evidence" value="ECO:0007669"/>
    <property type="project" value="InterPro"/>
</dbReference>
<dbReference type="PANTHER" id="PTHR35824:SF1">
    <property type="entry name" value="MEMBRANE-ANCHORED JUNCTION PROTEIN"/>
    <property type="match status" value="1"/>
</dbReference>
<dbReference type="PANTHER" id="PTHR35824">
    <property type="entry name" value="MEMBRANE-ANCHORED JUNCTION PROTEIN MAJIN"/>
    <property type="match status" value="1"/>
</dbReference>
<sequence length="93" mass="10614">MPLQAFSFPFPETRFFRAGSLIYKFKIRGGSSYRQDKITKPKTTAIEKPGPLEKRLVSIRPTRDTNSYFSGKVNLLKISSLCIFSSTFNTKTQ</sequence>
<dbReference type="GO" id="GO:0007129">
    <property type="term" value="P:homologous chromosome pairing at meiosis"/>
    <property type="evidence" value="ECO:0007669"/>
    <property type="project" value="TreeGrafter"/>
</dbReference>
<accession>A0A3Q3LFD2</accession>
<keyword evidence="2" id="KW-1185">Reference proteome</keyword>
<dbReference type="Ensembl" id="ENSMAMT00000013179.2">
    <property type="protein sequence ID" value="ENSMAMP00000012828.2"/>
    <property type="gene ID" value="ENSMAMG00000008708.2"/>
</dbReference>